<dbReference type="Pfam" id="PF00111">
    <property type="entry name" value="Fer2"/>
    <property type="match status" value="1"/>
</dbReference>
<sequence length="96" mass="10774">MEKNKITIVNKNITYTCRENQNLLESLEANHNANFMVGCRQGGCGYCRIKVLSGTYTVGLMSREHISKADFDSGITLACRTFPTSDITYEFLGLKK</sequence>
<accession>A0ABR9ZSP6</accession>
<evidence type="ECO:0000313" key="2">
    <source>
        <dbReference type="EMBL" id="MBF4693487.1"/>
    </source>
</evidence>
<keyword evidence="3" id="KW-1185">Reference proteome</keyword>
<dbReference type="SUPFAM" id="SSF54292">
    <property type="entry name" value="2Fe-2S ferredoxin-like"/>
    <property type="match status" value="1"/>
</dbReference>
<evidence type="ECO:0000259" key="1">
    <source>
        <dbReference type="PROSITE" id="PS51085"/>
    </source>
</evidence>
<dbReference type="RefSeq" id="WP_194701715.1">
    <property type="nucleotide sequence ID" value="NZ_JADKNH010000005.1"/>
</dbReference>
<dbReference type="Proteomes" id="UP000614200">
    <property type="component" value="Unassembled WGS sequence"/>
</dbReference>
<organism evidence="2 3">
    <name type="scientific">Fusibacter ferrireducens</name>
    <dbReference type="NCBI Taxonomy" id="2785058"/>
    <lineage>
        <taxon>Bacteria</taxon>
        <taxon>Bacillati</taxon>
        <taxon>Bacillota</taxon>
        <taxon>Clostridia</taxon>
        <taxon>Eubacteriales</taxon>
        <taxon>Eubacteriales Family XII. Incertae Sedis</taxon>
        <taxon>Fusibacter</taxon>
    </lineage>
</organism>
<gene>
    <name evidence="2" type="ORF">ISU02_10165</name>
</gene>
<dbReference type="InterPro" id="IPR001041">
    <property type="entry name" value="2Fe-2S_ferredoxin-type"/>
</dbReference>
<dbReference type="PROSITE" id="PS51085">
    <property type="entry name" value="2FE2S_FER_2"/>
    <property type="match status" value="1"/>
</dbReference>
<reference evidence="2 3" key="1">
    <citation type="submission" date="2020-11" db="EMBL/GenBank/DDBJ databases">
        <title>Fusibacter basophilias sp. nov.</title>
        <authorList>
            <person name="Qiu D."/>
        </authorList>
    </citation>
    <scope>NUCLEOTIDE SEQUENCE [LARGE SCALE GENOMIC DNA]</scope>
    <source>
        <strain evidence="2 3">Q10-2</strain>
    </source>
</reference>
<dbReference type="InterPro" id="IPR036010">
    <property type="entry name" value="2Fe-2S_ferredoxin-like_sf"/>
</dbReference>
<dbReference type="Gene3D" id="3.10.20.30">
    <property type="match status" value="1"/>
</dbReference>
<name>A0ABR9ZSP6_9FIRM</name>
<evidence type="ECO:0000313" key="3">
    <source>
        <dbReference type="Proteomes" id="UP000614200"/>
    </source>
</evidence>
<feature type="domain" description="2Fe-2S ferredoxin-type" evidence="1">
    <location>
        <begin position="4"/>
        <end position="95"/>
    </location>
</feature>
<dbReference type="InterPro" id="IPR012675">
    <property type="entry name" value="Beta-grasp_dom_sf"/>
</dbReference>
<dbReference type="CDD" id="cd00207">
    <property type="entry name" value="fer2"/>
    <property type="match status" value="1"/>
</dbReference>
<protein>
    <submittedName>
        <fullName evidence="2">2Fe-2S iron-sulfur cluster binding domain-containing protein</fullName>
    </submittedName>
</protein>
<comment type="caution">
    <text evidence="2">The sequence shown here is derived from an EMBL/GenBank/DDBJ whole genome shotgun (WGS) entry which is preliminary data.</text>
</comment>
<dbReference type="EMBL" id="JADKNH010000005">
    <property type="protein sequence ID" value="MBF4693487.1"/>
    <property type="molecule type" value="Genomic_DNA"/>
</dbReference>
<proteinExistence type="predicted"/>